<reference evidence="1 2" key="1">
    <citation type="submission" date="2018-02" db="EMBL/GenBank/DDBJ databases">
        <title>Genomic Encyclopedia of Archaeal and Bacterial Type Strains, Phase II (KMG-II): from individual species to whole genera.</title>
        <authorList>
            <person name="Goeker M."/>
        </authorList>
    </citation>
    <scope>NUCLEOTIDE SEQUENCE [LARGE SCALE GENOMIC DNA]</scope>
    <source>
        <strain evidence="1 2">DSM 29526</strain>
    </source>
</reference>
<keyword evidence="2" id="KW-1185">Reference proteome</keyword>
<dbReference type="AlphaFoldDB" id="A0A2S6IAJ3"/>
<dbReference type="EMBL" id="PTJC01000005">
    <property type="protein sequence ID" value="PPK88506.1"/>
    <property type="molecule type" value="Genomic_DNA"/>
</dbReference>
<dbReference type="Proteomes" id="UP000237662">
    <property type="component" value="Unassembled WGS sequence"/>
</dbReference>
<organism evidence="1 2">
    <name type="scientific">Neolewinella xylanilytica</name>
    <dbReference type="NCBI Taxonomy" id="1514080"/>
    <lineage>
        <taxon>Bacteria</taxon>
        <taxon>Pseudomonadati</taxon>
        <taxon>Bacteroidota</taxon>
        <taxon>Saprospiria</taxon>
        <taxon>Saprospirales</taxon>
        <taxon>Lewinellaceae</taxon>
        <taxon>Neolewinella</taxon>
    </lineage>
</organism>
<dbReference type="GO" id="GO:0016301">
    <property type="term" value="F:kinase activity"/>
    <property type="evidence" value="ECO:0007669"/>
    <property type="project" value="UniProtKB-KW"/>
</dbReference>
<dbReference type="InterPro" id="IPR027417">
    <property type="entry name" value="P-loop_NTPase"/>
</dbReference>
<evidence type="ECO:0000313" key="2">
    <source>
        <dbReference type="Proteomes" id="UP000237662"/>
    </source>
</evidence>
<name>A0A2S6IAJ3_9BACT</name>
<dbReference type="SUPFAM" id="SSF52540">
    <property type="entry name" value="P-loop containing nucleoside triphosphate hydrolases"/>
    <property type="match status" value="1"/>
</dbReference>
<accession>A0A2S6IAJ3</accession>
<dbReference type="PANTHER" id="PTHR37816">
    <property type="entry name" value="YALI0E33011P"/>
    <property type="match status" value="1"/>
</dbReference>
<evidence type="ECO:0000313" key="1">
    <source>
        <dbReference type="EMBL" id="PPK88506.1"/>
    </source>
</evidence>
<proteinExistence type="predicted"/>
<comment type="caution">
    <text evidence="1">The sequence shown here is derived from an EMBL/GenBank/DDBJ whole genome shotgun (WGS) entry which is preliminary data.</text>
</comment>
<dbReference type="Gene3D" id="3.40.50.300">
    <property type="entry name" value="P-loop containing nucleotide triphosphate hydrolases"/>
    <property type="match status" value="1"/>
</dbReference>
<sequence length="193" mass="21876">MQTPTPQRILIIGSGGAGKSTLAGQLHALTGIEVIHLDQHYWQPDWVETEKREWEEKVAALAARDSWIMDGNYGGTLDLRIERADTVIFLDRSRWRCLYRVMKRLAISYGRTRADMAAGCRERFDWAFVTYVYGYTRTRRPAILSKLEGIHPQKTVVRLRSDREVSTYLAAVKNAILAIGPGGGAPNRKTELE</sequence>
<dbReference type="PANTHER" id="PTHR37816:SF3">
    <property type="entry name" value="MODULATES DNA TOPOLOGY"/>
    <property type="match status" value="1"/>
</dbReference>
<dbReference type="RefSeq" id="WP_211295198.1">
    <property type="nucleotide sequence ID" value="NZ_PTJC01000005.1"/>
</dbReference>
<keyword evidence="1" id="KW-0418">Kinase</keyword>
<protein>
    <submittedName>
        <fullName evidence="1">Adenylate kinase family enzyme</fullName>
    </submittedName>
</protein>
<gene>
    <name evidence="1" type="ORF">CLV84_1474</name>
</gene>
<keyword evidence="1" id="KW-0808">Transferase</keyword>
<dbReference type="InterPro" id="IPR052922">
    <property type="entry name" value="Cytidylate_Kinase-2"/>
</dbReference>